<organism evidence="7 8">
    <name type="scientific">Romanomermis culicivorax</name>
    <name type="common">Nematode worm</name>
    <dbReference type="NCBI Taxonomy" id="13658"/>
    <lineage>
        <taxon>Eukaryota</taxon>
        <taxon>Metazoa</taxon>
        <taxon>Ecdysozoa</taxon>
        <taxon>Nematoda</taxon>
        <taxon>Enoplea</taxon>
        <taxon>Dorylaimia</taxon>
        <taxon>Mermithida</taxon>
        <taxon>Mermithoidea</taxon>
        <taxon>Mermithidae</taxon>
        <taxon>Romanomermis</taxon>
    </lineage>
</organism>
<dbReference type="WBParaSite" id="nRc.2.0.1.t20484-RA">
    <property type="protein sequence ID" value="nRc.2.0.1.t20484-RA"/>
    <property type="gene ID" value="nRc.2.0.1.g20484"/>
</dbReference>
<dbReference type="GO" id="GO:0006817">
    <property type="term" value="P:phosphate ion transport"/>
    <property type="evidence" value="ECO:0007669"/>
    <property type="project" value="TreeGrafter"/>
</dbReference>
<evidence type="ECO:0000256" key="2">
    <source>
        <dbReference type="ARBA" id="ARBA00022692"/>
    </source>
</evidence>
<evidence type="ECO:0000256" key="4">
    <source>
        <dbReference type="ARBA" id="ARBA00023136"/>
    </source>
</evidence>
<accession>A0A915J2Z4</accession>
<dbReference type="GO" id="GO:0005886">
    <property type="term" value="C:plasma membrane"/>
    <property type="evidence" value="ECO:0007669"/>
    <property type="project" value="TreeGrafter"/>
</dbReference>
<evidence type="ECO:0000259" key="6">
    <source>
        <dbReference type="PROSITE" id="PS51380"/>
    </source>
</evidence>
<feature type="region of interest" description="Disordered" evidence="5">
    <location>
        <begin position="198"/>
        <end position="219"/>
    </location>
</feature>
<dbReference type="Pfam" id="PF03124">
    <property type="entry name" value="EXS"/>
    <property type="match status" value="1"/>
</dbReference>
<dbReference type="Proteomes" id="UP000887565">
    <property type="component" value="Unplaced"/>
</dbReference>
<evidence type="ECO:0000313" key="7">
    <source>
        <dbReference type="Proteomes" id="UP000887565"/>
    </source>
</evidence>
<sequence>MNISASVIRNIISDKHWYYYAAMAADGILRLAWILNVSLGDATILEADRLLLITSILECVRRFIWNFFRLENEHATNCGKFRATLDINIKSMPAKRSPSPQAKKQDAQGGATTAVVKQEVEKAAPASPLPPPPTSSDAGLFHASLKPPAVIGFPPMINRRKKYASLIPPKIQFNPPITSTWSDYGTTRSFKLLKSVKEEVDDKEKQPTNDKTATNSPKS</sequence>
<feature type="region of interest" description="Disordered" evidence="5">
    <location>
        <begin position="92"/>
        <end position="141"/>
    </location>
</feature>
<dbReference type="InterPro" id="IPR004342">
    <property type="entry name" value="EXS_C"/>
</dbReference>
<dbReference type="GO" id="GO:0000822">
    <property type="term" value="F:inositol hexakisphosphate binding"/>
    <property type="evidence" value="ECO:0007669"/>
    <property type="project" value="TreeGrafter"/>
</dbReference>
<reference evidence="8" key="1">
    <citation type="submission" date="2022-11" db="UniProtKB">
        <authorList>
            <consortium name="WormBaseParasite"/>
        </authorList>
    </citation>
    <scope>IDENTIFICATION</scope>
</reference>
<feature type="compositionally biased region" description="Basic and acidic residues" evidence="5">
    <location>
        <begin position="198"/>
        <end position="208"/>
    </location>
</feature>
<evidence type="ECO:0000256" key="5">
    <source>
        <dbReference type="SAM" id="MobiDB-lite"/>
    </source>
</evidence>
<dbReference type="GO" id="GO:0005794">
    <property type="term" value="C:Golgi apparatus"/>
    <property type="evidence" value="ECO:0007669"/>
    <property type="project" value="TreeGrafter"/>
</dbReference>
<keyword evidence="4" id="KW-0472">Membrane</keyword>
<evidence type="ECO:0000256" key="1">
    <source>
        <dbReference type="ARBA" id="ARBA00004141"/>
    </source>
</evidence>
<dbReference type="PANTHER" id="PTHR10783">
    <property type="entry name" value="XENOTROPIC AND POLYTROPIC RETROVIRUS RECEPTOR 1-RELATED"/>
    <property type="match status" value="1"/>
</dbReference>
<dbReference type="PROSITE" id="PS51380">
    <property type="entry name" value="EXS"/>
    <property type="match status" value="1"/>
</dbReference>
<keyword evidence="2" id="KW-0812">Transmembrane</keyword>
<dbReference type="PANTHER" id="PTHR10783:SF103">
    <property type="entry name" value="SOLUTE CARRIER FAMILY 53 MEMBER 1"/>
    <property type="match status" value="1"/>
</dbReference>
<keyword evidence="7" id="KW-1185">Reference proteome</keyword>
<dbReference type="GO" id="GO:0016036">
    <property type="term" value="P:cellular response to phosphate starvation"/>
    <property type="evidence" value="ECO:0007669"/>
    <property type="project" value="TreeGrafter"/>
</dbReference>
<feature type="compositionally biased region" description="Polar residues" evidence="5">
    <location>
        <begin position="209"/>
        <end position="219"/>
    </location>
</feature>
<keyword evidence="3" id="KW-1133">Transmembrane helix</keyword>
<evidence type="ECO:0000256" key="3">
    <source>
        <dbReference type="ARBA" id="ARBA00022989"/>
    </source>
</evidence>
<feature type="domain" description="EXS" evidence="6">
    <location>
        <begin position="1"/>
        <end position="104"/>
    </location>
</feature>
<dbReference type="AlphaFoldDB" id="A0A915J2Z4"/>
<comment type="subcellular location">
    <subcellularLocation>
        <location evidence="1">Membrane</location>
        <topology evidence="1">Multi-pass membrane protein</topology>
    </subcellularLocation>
</comment>
<name>A0A915J2Z4_ROMCU</name>
<protein>
    <submittedName>
        <fullName evidence="8">EXS domain-containing protein</fullName>
    </submittedName>
</protein>
<proteinExistence type="predicted"/>
<evidence type="ECO:0000313" key="8">
    <source>
        <dbReference type="WBParaSite" id="nRc.2.0.1.t20484-RA"/>
    </source>
</evidence>